<keyword evidence="2" id="KW-1185">Reference proteome</keyword>
<dbReference type="Proteomes" id="UP001196413">
    <property type="component" value="Unassembled WGS sequence"/>
</dbReference>
<dbReference type="AlphaFoldDB" id="A0AAD5RCZ7"/>
<name>A0AAD5RCZ7_PARTN</name>
<reference evidence="1" key="1">
    <citation type="submission" date="2021-06" db="EMBL/GenBank/DDBJ databases">
        <title>Parelaphostrongylus tenuis whole genome reference sequence.</title>
        <authorList>
            <person name="Garwood T.J."/>
            <person name="Larsen P.A."/>
            <person name="Fountain-Jones N.M."/>
            <person name="Garbe J.R."/>
            <person name="Macchietto M.G."/>
            <person name="Kania S.A."/>
            <person name="Gerhold R.W."/>
            <person name="Richards J.E."/>
            <person name="Wolf T.M."/>
        </authorList>
    </citation>
    <scope>NUCLEOTIDE SEQUENCE</scope>
    <source>
        <strain evidence="1">MNPRO001-30</strain>
        <tissue evidence="1">Meninges</tissue>
    </source>
</reference>
<evidence type="ECO:0000313" key="2">
    <source>
        <dbReference type="Proteomes" id="UP001196413"/>
    </source>
</evidence>
<evidence type="ECO:0000313" key="1">
    <source>
        <dbReference type="EMBL" id="KAJ1374140.1"/>
    </source>
</evidence>
<sequence length="137" mass="15266">MIAIAKAGGAYSEVQKALSVIDSFCSFLKSTELHWKAKQTLVSALSDLVESWQLDSVLEATKLVDALLTMAEQMIEQQRKSLATQNLGVISKLVHRKDSYAIQWSEISKKWETSEMLQGTELFKDLVALNMDVDSSP</sequence>
<proteinExistence type="predicted"/>
<protein>
    <submittedName>
        <fullName evidence="1">Uncharacterized protein</fullName>
    </submittedName>
</protein>
<comment type="caution">
    <text evidence="1">The sequence shown here is derived from an EMBL/GenBank/DDBJ whole genome shotgun (WGS) entry which is preliminary data.</text>
</comment>
<organism evidence="1 2">
    <name type="scientific">Parelaphostrongylus tenuis</name>
    <name type="common">Meningeal worm</name>
    <dbReference type="NCBI Taxonomy" id="148309"/>
    <lineage>
        <taxon>Eukaryota</taxon>
        <taxon>Metazoa</taxon>
        <taxon>Ecdysozoa</taxon>
        <taxon>Nematoda</taxon>
        <taxon>Chromadorea</taxon>
        <taxon>Rhabditida</taxon>
        <taxon>Rhabditina</taxon>
        <taxon>Rhabditomorpha</taxon>
        <taxon>Strongyloidea</taxon>
        <taxon>Metastrongylidae</taxon>
        <taxon>Parelaphostrongylus</taxon>
    </lineage>
</organism>
<gene>
    <name evidence="1" type="ORF">KIN20_036761</name>
</gene>
<dbReference type="EMBL" id="JAHQIW010007404">
    <property type="protein sequence ID" value="KAJ1374140.1"/>
    <property type="molecule type" value="Genomic_DNA"/>
</dbReference>
<accession>A0AAD5RCZ7</accession>